<keyword evidence="9" id="KW-0812">Transmembrane</keyword>
<feature type="transmembrane region" description="Helical" evidence="9">
    <location>
        <begin position="15"/>
        <end position="34"/>
    </location>
</feature>
<dbReference type="EC" id="2.7.13.3" evidence="3"/>
<dbReference type="InterPro" id="IPR050398">
    <property type="entry name" value="HssS/ArlS-like"/>
</dbReference>
<dbReference type="GO" id="GO:0007165">
    <property type="term" value="P:signal transduction"/>
    <property type="evidence" value="ECO:0007669"/>
    <property type="project" value="InterPro"/>
</dbReference>
<evidence type="ECO:0000256" key="2">
    <source>
        <dbReference type="ARBA" id="ARBA00004141"/>
    </source>
</evidence>
<evidence type="ECO:0000256" key="5">
    <source>
        <dbReference type="ARBA" id="ARBA00022679"/>
    </source>
</evidence>
<name>A0A1F5WY91_9BACT</name>
<dbReference type="GO" id="GO:0016020">
    <property type="term" value="C:membrane"/>
    <property type="evidence" value="ECO:0007669"/>
    <property type="project" value="UniProtKB-SubCell"/>
</dbReference>
<evidence type="ECO:0000256" key="4">
    <source>
        <dbReference type="ARBA" id="ARBA00022553"/>
    </source>
</evidence>
<reference evidence="11 12" key="1">
    <citation type="journal article" date="2016" name="Nat. Commun.">
        <title>Thousands of microbial genomes shed light on interconnected biogeochemical processes in an aquifer system.</title>
        <authorList>
            <person name="Anantharaman K."/>
            <person name="Brown C.T."/>
            <person name="Hug L.A."/>
            <person name="Sharon I."/>
            <person name="Castelle C.J."/>
            <person name="Probst A.J."/>
            <person name="Thomas B.C."/>
            <person name="Singh A."/>
            <person name="Wilkins M.J."/>
            <person name="Karaoz U."/>
            <person name="Brodie E.L."/>
            <person name="Williams K.H."/>
            <person name="Hubbard S.S."/>
            <person name="Banfield J.F."/>
        </authorList>
    </citation>
    <scope>NUCLEOTIDE SEQUENCE [LARGE SCALE GENOMIC DNA]</scope>
</reference>
<dbReference type="PANTHER" id="PTHR45528:SF9">
    <property type="entry name" value="SENSOR HISTIDINE KINASE YBDK"/>
    <property type="match status" value="1"/>
</dbReference>
<feature type="domain" description="HAMP" evidence="10">
    <location>
        <begin position="210"/>
        <end position="262"/>
    </location>
</feature>
<feature type="coiled-coil region" evidence="8">
    <location>
        <begin position="86"/>
        <end position="113"/>
    </location>
</feature>
<dbReference type="InterPro" id="IPR003660">
    <property type="entry name" value="HAMP_dom"/>
</dbReference>
<evidence type="ECO:0000256" key="1">
    <source>
        <dbReference type="ARBA" id="ARBA00000085"/>
    </source>
</evidence>
<evidence type="ECO:0000256" key="3">
    <source>
        <dbReference type="ARBA" id="ARBA00012438"/>
    </source>
</evidence>
<dbReference type="SUPFAM" id="SSF158472">
    <property type="entry name" value="HAMP domain-like"/>
    <property type="match status" value="1"/>
</dbReference>
<keyword evidence="4" id="KW-0597">Phosphoprotein</keyword>
<feature type="transmembrane region" description="Helical" evidence="9">
    <location>
        <begin position="188"/>
        <end position="208"/>
    </location>
</feature>
<protein>
    <recommendedName>
        <fullName evidence="3">histidine kinase</fullName>
        <ecNumber evidence="3">2.7.13.3</ecNumber>
    </recommendedName>
</protein>
<dbReference type="Proteomes" id="UP000178114">
    <property type="component" value="Unassembled WGS sequence"/>
</dbReference>
<organism evidence="11 12">
    <name type="scientific">Candidatus Giovannonibacteria bacterium RIFCSPLOWO2_01_FULL_45_34</name>
    <dbReference type="NCBI Taxonomy" id="1798351"/>
    <lineage>
        <taxon>Bacteria</taxon>
        <taxon>Candidatus Giovannoniibacteriota</taxon>
    </lineage>
</organism>
<proteinExistence type="predicted"/>
<comment type="catalytic activity">
    <reaction evidence="1">
        <text>ATP + protein L-histidine = ADP + protein N-phospho-L-histidine.</text>
        <dbReference type="EC" id="2.7.13.3"/>
    </reaction>
</comment>
<evidence type="ECO:0000256" key="8">
    <source>
        <dbReference type="SAM" id="Coils"/>
    </source>
</evidence>
<dbReference type="SMART" id="SM00304">
    <property type="entry name" value="HAMP"/>
    <property type="match status" value="1"/>
</dbReference>
<keyword evidence="6" id="KW-0418">Kinase</keyword>
<keyword evidence="7 9" id="KW-0472">Membrane</keyword>
<dbReference type="GO" id="GO:0004673">
    <property type="term" value="F:protein histidine kinase activity"/>
    <property type="evidence" value="ECO:0007669"/>
    <property type="project" value="UniProtKB-EC"/>
</dbReference>
<keyword evidence="5" id="KW-0808">Transferase</keyword>
<feature type="coiled-coil region" evidence="8">
    <location>
        <begin position="247"/>
        <end position="302"/>
    </location>
</feature>
<dbReference type="EMBL" id="MFID01000032">
    <property type="protein sequence ID" value="OGF80625.1"/>
    <property type="molecule type" value="Genomic_DNA"/>
</dbReference>
<keyword evidence="9" id="KW-1133">Transmembrane helix</keyword>
<keyword evidence="8" id="KW-0175">Coiled coil</keyword>
<dbReference type="PROSITE" id="PS50885">
    <property type="entry name" value="HAMP"/>
    <property type="match status" value="1"/>
</dbReference>
<sequence length="307" mass="35184">MIRKFFKSLSLRGKLLTGFSFIILVFIAFAGYFLNSLNTLDDLFVGLEREYKILNLISGLELNNKKLADYSKAYILTQDQKWEDSYDAALREYEFVLDEIRGLEENRQDLNTVNKFDSLINQLKGTELLILAKVREGNAAKAKEYFDNNYEQRQNDASRLIVGLVETKLKEVSDQFTESRKLADSTRVILVVLILVSVVIMLFVSFLLTSVISRPIQNLFEVVKRIMQGDMKARASVFSGDEIGVLASNFNDMTERLEASYAELEDKVSLRTRELEEKVTELENTRTAMVRAVETLEEIRKKGSPKL</sequence>
<evidence type="ECO:0000313" key="11">
    <source>
        <dbReference type="EMBL" id="OGF80625.1"/>
    </source>
</evidence>
<comment type="caution">
    <text evidence="11">The sequence shown here is derived from an EMBL/GenBank/DDBJ whole genome shotgun (WGS) entry which is preliminary data.</text>
</comment>
<evidence type="ECO:0000313" key="12">
    <source>
        <dbReference type="Proteomes" id="UP000178114"/>
    </source>
</evidence>
<comment type="subcellular location">
    <subcellularLocation>
        <location evidence="2">Membrane</location>
        <topology evidence="2">Multi-pass membrane protein</topology>
    </subcellularLocation>
</comment>
<dbReference type="Pfam" id="PF00672">
    <property type="entry name" value="HAMP"/>
    <property type="match status" value="1"/>
</dbReference>
<dbReference type="Gene3D" id="6.10.340.10">
    <property type="match status" value="1"/>
</dbReference>
<dbReference type="CDD" id="cd06225">
    <property type="entry name" value="HAMP"/>
    <property type="match status" value="1"/>
</dbReference>
<evidence type="ECO:0000259" key="10">
    <source>
        <dbReference type="PROSITE" id="PS50885"/>
    </source>
</evidence>
<evidence type="ECO:0000256" key="7">
    <source>
        <dbReference type="ARBA" id="ARBA00023136"/>
    </source>
</evidence>
<dbReference type="AlphaFoldDB" id="A0A1F5WY91"/>
<dbReference type="STRING" id="1798351.A2930_03000"/>
<evidence type="ECO:0000256" key="6">
    <source>
        <dbReference type="ARBA" id="ARBA00022777"/>
    </source>
</evidence>
<accession>A0A1F5WY91</accession>
<evidence type="ECO:0000256" key="9">
    <source>
        <dbReference type="SAM" id="Phobius"/>
    </source>
</evidence>
<gene>
    <name evidence="11" type="ORF">A2930_03000</name>
</gene>
<dbReference type="PANTHER" id="PTHR45528">
    <property type="entry name" value="SENSOR HISTIDINE KINASE CPXA"/>
    <property type="match status" value="1"/>
</dbReference>